<dbReference type="RefSeq" id="WP_085627928.1">
    <property type="nucleotide sequence ID" value="NZ_JAFBWU010000005.1"/>
</dbReference>
<protein>
    <recommendedName>
        <fullName evidence="2">Peptide deformylase</fullName>
        <shortName evidence="2">PDF</shortName>
        <ecNumber evidence="2">3.5.1.88</ecNumber>
    </recommendedName>
    <alternativeName>
        <fullName evidence="2">Polypeptide deformylase</fullName>
    </alternativeName>
</protein>
<dbReference type="EMBL" id="JAFBXF010000005">
    <property type="protein sequence ID" value="MBM2417300.1"/>
    <property type="molecule type" value="Genomic_DNA"/>
</dbReference>
<feature type="binding site" evidence="2">
    <location>
        <position position="93"/>
    </location>
    <ligand>
        <name>Fe cation</name>
        <dbReference type="ChEBI" id="CHEBI:24875"/>
    </ligand>
</feature>
<comment type="function">
    <text evidence="2">Removes the formyl group from the N-terminal Met of newly synthesized proteins. Requires at least a dipeptide for an efficient rate of reaction. N-terminal L-methionine is a prerequisite for activity but the enzyme has broad specificity at other positions.</text>
</comment>
<feature type="active site" evidence="2">
    <location>
        <position position="136"/>
    </location>
</feature>
<dbReference type="EC" id="3.5.1.88" evidence="2"/>
<comment type="cofactor">
    <cofactor evidence="2">
        <name>Fe(2+)</name>
        <dbReference type="ChEBI" id="CHEBI:29033"/>
    </cofactor>
    <text evidence="2">Binds 1 Fe(2+) ion.</text>
</comment>
<comment type="similarity">
    <text evidence="1 2">Belongs to the polypeptide deformylase family.</text>
</comment>
<evidence type="ECO:0000313" key="4">
    <source>
        <dbReference type="EMBL" id="MBM2417300.1"/>
    </source>
</evidence>
<dbReference type="Proteomes" id="UP000809440">
    <property type="component" value="Unassembled WGS sequence"/>
</dbReference>
<dbReference type="PANTHER" id="PTHR10458">
    <property type="entry name" value="PEPTIDE DEFORMYLASE"/>
    <property type="match status" value="1"/>
</dbReference>
<proteinExistence type="inferred from homology"/>
<dbReference type="GeneID" id="62639642"/>
<dbReference type="PRINTS" id="PR01576">
    <property type="entry name" value="PDEFORMYLASE"/>
</dbReference>
<dbReference type="GO" id="GO:0042586">
    <property type="term" value="F:peptide deformylase activity"/>
    <property type="evidence" value="ECO:0007669"/>
    <property type="project" value="UniProtKB-UniRule"/>
</dbReference>
<dbReference type="PIRSF" id="PIRSF004749">
    <property type="entry name" value="Pep_def"/>
    <property type="match status" value="1"/>
</dbReference>
<gene>
    <name evidence="2 3" type="primary">def</name>
    <name evidence="3" type="ORF">JQX41_09145</name>
    <name evidence="4" type="ORF">JQX48_09990</name>
</gene>
<dbReference type="PANTHER" id="PTHR10458:SF22">
    <property type="entry name" value="PEPTIDE DEFORMYLASE"/>
    <property type="match status" value="1"/>
</dbReference>
<dbReference type="AlphaFoldDB" id="A0A9Q2P2Z2"/>
<reference evidence="3 6" key="1">
    <citation type="submission" date="2021-01" db="EMBL/GenBank/DDBJ databases">
        <title>Diatom-associated Roseobacters Show Island Model of Population Structure.</title>
        <authorList>
            <person name="Qu L."/>
            <person name="Feng X."/>
            <person name="Chen Y."/>
            <person name="Li L."/>
            <person name="Wang X."/>
            <person name="Hu Z."/>
            <person name="Wang H."/>
            <person name="Luo H."/>
        </authorList>
    </citation>
    <scope>NUCLEOTIDE SEQUENCE</scope>
    <source>
        <strain evidence="4 6">CC28-63</strain>
        <strain evidence="3">CC28-69</strain>
    </source>
</reference>
<organism evidence="3 5">
    <name type="scientific">Marivita cryptomonadis</name>
    <dbReference type="NCBI Taxonomy" id="505252"/>
    <lineage>
        <taxon>Bacteria</taxon>
        <taxon>Pseudomonadati</taxon>
        <taxon>Pseudomonadota</taxon>
        <taxon>Alphaproteobacteria</taxon>
        <taxon>Rhodobacterales</taxon>
        <taxon>Roseobacteraceae</taxon>
        <taxon>Marivita</taxon>
    </lineage>
</organism>
<keyword evidence="2 3" id="KW-0378">Hydrolase</keyword>
<comment type="caution">
    <text evidence="3">The sequence shown here is derived from an EMBL/GenBank/DDBJ whole genome shotgun (WGS) entry which is preliminary data.</text>
</comment>
<dbReference type="GO" id="GO:0046872">
    <property type="term" value="F:metal ion binding"/>
    <property type="evidence" value="ECO:0007669"/>
    <property type="project" value="UniProtKB-KW"/>
</dbReference>
<comment type="catalytic activity">
    <reaction evidence="2">
        <text>N-terminal N-formyl-L-methionyl-[peptide] + H2O = N-terminal L-methionyl-[peptide] + formate</text>
        <dbReference type="Rhea" id="RHEA:24420"/>
        <dbReference type="Rhea" id="RHEA-COMP:10639"/>
        <dbReference type="Rhea" id="RHEA-COMP:10640"/>
        <dbReference type="ChEBI" id="CHEBI:15377"/>
        <dbReference type="ChEBI" id="CHEBI:15740"/>
        <dbReference type="ChEBI" id="CHEBI:49298"/>
        <dbReference type="ChEBI" id="CHEBI:64731"/>
        <dbReference type="EC" id="3.5.1.88"/>
    </reaction>
</comment>
<dbReference type="Gene3D" id="3.90.45.10">
    <property type="entry name" value="Peptide deformylase"/>
    <property type="match status" value="1"/>
</dbReference>
<dbReference type="Pfam" id="PF01327">
    <property type="entry name" value="Pep_deformylase"/>
    <property type="match status" value="1"/>
</dbReference>
<keyword evidence="2" id="KW-0479">Metal-binding</keyword>
<sequence>MSVRPIVAWPDARLSEVCTPVEDLSDIAELVRDMFDTMYDAPGRGLAAPQIGVMLRVFVMDPTWKEGDRTPFVCINPEILASGDATAAGTEACLSILGVSADVTRPTDITLGYTDLDGVRHETRLSGFAATCAQHELDHLDGVVIFDRVTPEMRAQIEADYAALA</sequence>
<evidence type="ECO:0000313" key="5">
    <source>
        <dbReference type="Proteomes" id="UP000755667"/>
    </source>
</evidence>
<dbReference type="NCBIfam" id="TIGR00079">
    <property type="entry name" value="pept_deformyl"/>
    <property type="match status" value="1"/>
</dbReference>
<evidence type="ECO:0000256" key="1">
    <source>
        <dbReference type="ARBA" id="ARBA00010759"/>
    </source>
</evidence>
<keyword evidence="2" id="KW-0648">Protein biosynthesis</keyword>
<keyword evidence="2" id="KW-0408">Iron</keyword>
<evidence type="ECO:0000256" key="2">
    <source>
        <dbReference type="HAMAP-Rule" id="MF_00163"/>
    </source>
</evidence>
<dbReference type="CDD" id="cd00487">
    <property type="entry name" value="Pep_deformylase"/>
    <property type="match status" value="1"/>
</dbReference>
<dbReference type="GO" id="GO:0006412">
    <property type="term" value="P:translation"/>
    <property type="evidence" value="ECO:0007669"/>
    <property type="project" value="UniProtKB-UniRule"/>
</dbReference>
<evidence type="ECO:0000313" key="6">
    <source>
        <dbReference type="Proteomes" id="UP000809440"/>
    </source>
</evidence>
<dbReference type="InterPro" id="IPR036821">
    <property type="entry name" value="Peptide_deformylase_sf"/>
</dbReference>
<dbReference type="OrthoDB" id="9804313at2"/>
<name>A0A9Q2P2Z2_9RHOB</name>
<dbReference type="Proteomes" id="UP000755667">
    <property type="component" value="Unassembled WGS sequence"/>
</dbReference>
<dbReference type="SUPFAM" id="SSF56420">
    <property type="entry name" value="Peptide deformylase"/>
    <property type="match status" value="1"/>
</dbReference>
<evidence type="ECO:0000313" key="3">
    <source>
        <dbReference type="EMBL" id="MBM2412463.1"/>
    </source>
</evidence>
<feature type="binding site" evidence="2">
    <location>
        <position position="135"/>
    </location>
    <ligand>
        <name>Fe cation</name>
        <dbReference type="ChEBI" id="CHEBI:24875"/>
    </ligand>
</feature>
<feature type="binding site" evidence="2">
    <location>
        <position position="139"/>
    </location>
    <ligand>
        <name>Fe cation</name>
        <dbReference type="ChEBI" id="CHEBI:24875"/>
    </ligand>
</feature>
<keyword evidence="6" id="KW-1185">Reference proteome</keyword>
<dbReference type="EMBL" id="JAFBXE010000005">
    <property type="protein sequence ID" value="MBM2412463.1"/>
    <property type="molecule type" value="Genomic_DNA"/>
</dbReference>
<dbReference type="NCBIfam" id="NF001159">
    <property type="entry name" value="PRK00150.1-3"/>
    <property type="match status" value="1"/>
</dbReference>
<accession>A0A9Q2P2Z2</accession>
<dbReference type="HAMAP" id="MF_00163">
    <property type="entry name" value="Pep_deformylase"/>
    <property type="match status" value="1"/>
</dbReference>
<dbReference type="InterPro" id="IPR023635">
    <property type="entry name" value="Peptide_deformylase"/>
</dbReference>